<dbReference type="EMBL" id="CM046398">
    <property type="protein sequence ID" value="KAI8530065.1"/>
    <property type="molecule type" value="Genomic_DNA"/>
</dbReference>
<name>A0ACC0LMZ3_RHOML</name>
<proteinExistence type="predicted"/>
<reference evidence="1" key="1">
    <citation type="submission" date="2022-02" db="EMBL/GenBank/DDBJ databases">
        <title>Plant Genome Project.</title>
        <authorList>
            <person name="Zhang R.-G."/>
        </authorList>
    </citation>
    <scope>NUCLEOTIDE SEQUENCE</scope>
    <source>
        <strain evidence="1">AT1</strain>
    </source>
</reference>
<organism evidence="1 2">
    <name type="scientific">Rhododendron molle</name>
    <name type="common">Chinese azalea</name>
    <name type="synonym">Azalea mollis</name>
    <dbReference type="NCBI Taxonomy" id="49168"/>
    <lineage>
        <taxon>Eukaryota</taxon>
        <taxon>Viridiplantae</taxon>
        <taxon>Streptophyta</taxon>
        <taxon>Embryophyta</taxon>
        <taxon>Tracheophyta</taxon>
        <taxon>Spermatophyta</taxon>
        <taxon>Magnoliopsida</taxon>
        <taxon>eudicotyledons</taxon>
        <taxon>Gunneridae</taxon>
        <taxon>Pentapetalae</taxon>
        <taxon>asterids</taxon>
        <taxon>Ericales</taxon>
        <taxon>Ericaceae</taxon>
        <taxon>Ericoideae</taxon>
        <taxon>Rhodoreae</taxon>
        <taxon>Rhododendron</taxon>
    </lineage>
</organism>
<evidence type="ECO:0000313" key="1">
    <source>
        <dbReference type="EMBL" id="KAI8530065.1"/>
    </source>
</evidence>
<accession>A0ACC0LMZ3</accession>
<comment type="caution">
    <text evidence="1">The sequence shown here is derived from an EMBL/GenBank/DDBJ whole genome shotgun (WGS) entry which is preliminary data.</text>
</comment>
<gene>
    <name evidence="1" type="ORF">RHMOL_Rhmol11G0026000</name>
</gene>
<protein>
    <submittedName>
        <fullName evidence="1">Uncharacterized protein</fullName>
    </submittedName>
</protein>
<keyword evidence="2" id="KW-1185">Reference proteome</keyword>
<sequence length="159" mass="18481">MTVVRSKSGDKYVVSVFVETHNHSLVSPGRTHLLPSHRKVTSAKRALAEQLSQANVPTCQQMSIFEVQSEGLENVGFGLQDLYNSQSDIRTMLLWQDADMLYEYFQIQQQKNSAFMFSMEKDDEMRLTHCFWADAKARKSYQYFGDVVVFDTPYNRNRY</sequence>
<dbReference type="Proteomes" id="UP001062846">
    <property type="component" value="Chromosome 11"/>
</dbReference>
<evidence type="ECO:0000313" key="2">
    <source>
        <dbReference type="Proteomes" id="UP001062846"/>
    </source>
</evidence>